<dbReference type="PRINTS" id="PR00463">
    <property type="entry name" value="EP450I"/>
</dbReference>
<evidence type="ECO:0000256" key="2">
    <source>
        <dbReference type="ARBA" id="ARBA00005179"/>
    </source>
</evidence>
<comment type="similarity">
    <text evidence="3 10">Belongs to the cytochrome P450 family.</text>
</comment>
<comment type="pathway">
    <text evidence="2">Secondary metabolite biosynthesis.</text>
</comment>
<evidence type="ECO:0000256" key="7">
    <source>
        <dbReference type="ARBA" id="ARBA00023004"/>
    </source>
</evidence>
<dbReference type="InterPro" id="IPR017972">
    <property type="entry name" value="Cyt_P450_CS"/>
</dbReference>
<dbReference type="GO" id="GO:0004497">
    <property type="term" value="F:monooxygenase activity"/>
    <property type="evidence" value="ECO:0007669"/>
    <property type="project" value="UniProtKB-KW"/>
</dbReference>
<evidence type="ECO:0008006" key="13">
    <source>
        <dbReference type="Google" id="ProtNLM"/>
    </source>
</evidence>
<evidence type="ECO:0000256" key="5">
    <source>
        <dbReference type="ARBA" id="ARBA00022723"/>
    </source>
</evidence>
<reference evidence="12" key="2">
    <citation type="submission" date="2015-01" db="EMBL/GenBank/DDBJ databases">
        <title>Evolutionary Origins and Diversification of the Mycorrhizal Mutualists.</title>
        <authorList>
            <consortium name="DOE Joint Genome Institute"/>
            <consortium name="Mycorrhizal Genomics Consortium"/>
            <person name="Kohler A."/>
            <person name="Kuo A."/>
            <person name="Nagy L.G."/>
            <person name="Floudas D."/>
            <person name="Copeland A."/>
            <person name="Barry K.W."/>
            <person name="Cichocki N."/>
            <person name="Veneault-Fourrey C."/>
            <person name="LaButti K."/>
            <person name="Lindquist E.A."/>
            <person name="Lipzen A."/>
            <person name="Lundell T."/>
            <person name="Morin E."/>
            <person name="Murat C."/>
            <person name="Riley R."/>
            <person name="Ohm R."/>
            <person name="Sun H."/>
            <person name="Tunlid A."/>
            <person name="Henrissat B."/>
            <person name="Grigoriev I.V."/>
            <person name="Hibbett D.S."/>
            <person name="Martin F."/>
        </authorList>
    </citation>
    <scope>NUCLEOTIDE SEQUENCE [LARGE SCALE GENOMIC DNA]</scope>
    <source>
        <strain evidence="12">MUT 4182</strain>
    </source>
</reference>
<feature type="binding site" description="axial binding residue" evidence="9">
    <location>
        <position position="454"/>
    </location>
    <ligand>
        <name>heme</name>
        <dbReference type="ChEBI" id="CHEBI:30413"/>
    </ligand>
    <ligandPart>
        <name>Fe</name>
        <dbReference type="ChEBI" id="CHEBI:18248"/>
    </ligandPart>
</feature>
<evidence type="ECO:0000256" key="3">
    <source>
        <dbReference type="ARBA" id="ARBA00010617"/>
    </source>
</evidence>
<reference evidence="11 12" key="1">
    <citation type="submission" date="2014-04" db="EMBL/GenBank/DDBJ databases">
        <authorList>
            <consortium name="DOE Joint Genome Institute"/>
            <person name="Kuo A."/>
            <person name="Girlanda M."/>
            <person name="Perotto S."/>
            <person name="Kohler A."/>
            <person name="Nagy L.G."/>
            <person name="Floudas D."/>
            <person name="Copeland A."/>
            <person name="Barry K.W."/>
            <person name="Cichocki N."/>
            <person name="Veneault-Fourrey C."/>
            <person name="LaButti K."/>
            <person name="Lindquist E.A."/>
            <person name="Lipzen A."/>
            <person name="Lundell T."/>
            <person name="Morin E."/>
            <person name="Murat C."/>
            <person name="Sun H."/>
            <person name="Tunlid A."/>
            <person name="Henrissat B."/>
            <person name="Grigoriev I.V."/>
            <person name="Hibbett D.S."/>
            <person name="Martin F."/>
            <person name="Nordberg H.P."/>
            <person name="Cantor M.N."/>
            <person name="Hua S.X."/>
        </authorList>
    </citation>
    <scope>NUCLEOTIDE SEQUENCE [LARGE SCALE GENOMIC DNA]</scope>
    <source>
        <strain evidence="11 12">MUT 4182</strain>
    </source>
</reference>
<keyword evidence="8 10" id="KW-0503">Monooxygenase</keyword>
<dbReference type="GO" id="GO:0020037">
    <property type="term" value="F:heme binding"/>
    <property type="evidence" value="ECO:0007669"/>
    <property type="project" value="InterPro"/>
</dbReference>
<comment type="cofactor">
    <cofactor evidence="1 9">
        <name>heme</name>
        <dbReference type="ChEBI" id="CHEBI:30413"/>
    </cofactor>
</comment>
<organism evidence="11 12">
    <name type="scientific">Tulasnella calospora MUT 4182</name>
    <dbReference type="NCBI Taxonomy" id="1051891"/>
    <lineage>
        <taxon>Eukaryota</taxon>
        <taxon>Fungi</taxon>
        <taxon>Dikarya</taxon>
        <taxon>Basidiomycota</taxon>
        <taxon>Agaricomycotina</taxon>
        <taxon>Agaricomycetes</taxon>
        <taxon>Cantharellales</taxon>
        <taxon>Tulasnellaceae</taxon>
        <taxon>Tulasnella</taxon>
    </lineage>
</organism>
<dbReference type="Pfam" id="PF00067">
    <property type="entry name" value="p450"/>
    <property type="match status" value="1"/>
</dbReference>
<dbReference type="PROSITE" id="PS00086">
    <property type="entry name" value="CYTOCHROME_P450"/>
    <property type="match status" value="1"/>
</dbReference>
<dbReference type="InterPro" id="IPR036396">
    <property type="entry name" value="Cyt_P450_sf"/>
</dbReference>
<evidence type="ECO:0000256" key="10">
    <source>
        <dbReference type="RuleBase" id="RU000461"/>
    </source>
</evidence>
<evidence type="ECO:0000256" key="9">
    <source>
        <dbReference type="PIRSR" id="PIRSR602401-1"/>
    </source>
</evidence>
<keyword evidence="5 9" id="KW-0479">Metal-binding</keyword>
<dbReference type="InterPro" id="IPR050364">
    <property type="entry name" value="Cytochrome_P450_fung"/>
</dbReference>
<evidence type="ECO:0000313" key="11">
    <source>
        <dbReference type="EMBL" id="KIO29634.1"/>
    </source>
</evidence>
<evidence type="ECO:0000256" key="1">
    <source>
        <dbReference type="ARBA" id="ARBA00001971"/>
    </source>
</evidence>
<sequence length="528" mass="59569">MATDALAVNNVALGAAGLATALLVKRWLTRKDLPHPPGPPGLPLIGNILDMPTSKFVLTYSKWGEKYGPLTWCIVPGQTILIINAFEEAKELLERRGTIYADRPRLVMVGELVGMAGGTPLIPYGPMWRTHRKLLKQALSPEVVKRDYSDLLTRKSLLYVKKIFDRPEVFLFSLKRTLGEIVTEISYGQYQDAEGHDYVEMHESLITILKKTFMGYLVDLTAAVKNIPDWFPGAQFKRDGKLWNRQANDTRRFMYESLKKQLAESPDTVPPSFTANLLLELRADSKASPEDIAHTEEAISWSGFSLYQDAVSTTESVLGAFILAMSLFPGVQAKAQAEIRRVVGNSIPTIGDYDKMPYLQAVTLEALRWNPPGPSGVPHRLMQDDMYNGYFIPKGTTVISNLWQVSRDSRLYQEPTSFNPERFLKRNESSDSLTFDVATLSPWEFVFGFGRRICPGRDLGFQAAWITSVFVLWAFEIRAKDGMSMEDGYKATDEERFNFASISQTLPFDCEFVPRSERVLQMIREAAM</sequence>
<dbReference type="GO" id="GO:0005506">
    <property type="term" value="F:iron ion binding"/>
    <property type="evidence" value="ECO:0007669"/>
    <property type="project" value="InterPro"/>
</dbReference>
<dbReference type="Gene3D" id="1.10.630.10">
    <property type="entry name" value="Cytochrome P450"/>
    <property type="match status" value="1"/>
</dbReference>
<dbReference type="Proteomes" id="UP000054248">
    <property type="component" value="Unassembled WGS sequence"/>
</dbReference>
<dbReference type="GO" id="GO:0016705">
    <property type="term" value="F:oxidoreductase activity, acting on paired donors, with incorporation or reduction of molecular oxygen"/>
    <property type="evidence" value="ECO:0007669"/>
    <property type="project" value="InterPro"/>
</dbReference>
<gene>
    <name evidence="11" type="ORF">M407DRAFT_70145</name>
</gene>
<keyword evidence="7 9" id="KW-0408">Iron</keyword>
<dbReference type="InterPro" id="IPR002401">
    <property type="entry name" value="Cyt_P450_E_grp-I"/>
</dbReference>
<dbReference type="PANTHER" id="PTHR46300:SF7">
    <property type="entry name" value="P450, PUTATIVE (EUROFUNG)-RELATED"/>
    <property type="match status" value="1"/>
</dbReference>
<accession>A0A0C3QQ69</accession>
<keyword evidence="4 9" id="KW-0349">Heme</keyword>
<dbReference type="OrthoDB" id="2789670at2759"/>
<evidence type="ECO:0000256" key="4">
    <source>
        <dbReference type="ARBA" id="ARBA00022617"/>
    </source>
</evidence>
<evidence type="ECO:0000313" key="12">
    <source>
        <dbReference type="Proteomes" id="UP000054248"/>
    </source>
</evidence>
<dbReference type="EMBL" id="KN822980">
    <property type="protein sequence ID" value="KIO29634.1"/>
    <property type="molecule type" value="Genomic_DNA"/>
</dbReference>
<dbReference type="InterPro" id="IPR001128">
    <property type="entry name" value="Cyt_P450"/>
</dbReference>
<name>A0A0C3QQ69_9AGAM</name>
<dbReference type="STRING" id="1051891.A0A0C3QQ69"/>
<keyword evidence="12" id="KW-1185">Reference proteome</keyword>
<dbReference type="SUPFAM" id="SSF48264">
    <property type="entry name" value="Cytochrome P450"/>
    <property type="match status" value="1"/>
</dbReference>
<dbReference type="PANTHER" id="PTHR46300">
    <property type="entry name" value="P450, PUTATIVE (EUROFUNG)-RELATED-RELATED"/>
    <property type="match status" value="1"/>
</dbReference>
<evidence type="ECO:0000256" key="6">
    <source>
        <dbReference type="ARBA" id="ARBA00023002"/>
    </source>
</evidence>
<proteinExistence type="inferred from homology"/>
<dbReference type="CDD" id="cd11065">
    <property type="entry name" value="CYP64-like"/>
    <property type="match status" value="1"/>
</dbReference>
<dbReference type="AlphaFoldDB" id="A0A0C3QQ69"/>
<evidence type="ECO:0000256" key="8">
    <source>
        <dbReference type="ARBA" id="ARBA00023033"/>
    </source>
</evidence>
<keyword evidence="6 10" id="KW-0560">Oxidoreductase</keyword>
<protein>
    <recommendedName>
        <fullName evidence="13">Cytochrome P450</fullName>
    </recommendedName>
</protein>
<dbReference type="HOGENOM" id="CLU_001570_2_3_1"/>